<dbReference type="InterPro" id="IPR011990">
    <property type="entry name" value="TPR-like_helical_dom_sf"/>
</dbReference>
<dbReference type="Pfam" id="PF13226">
    <property type="entry name" value="DUF4034"/>
    <property type="match status" value="1"/>
</dbReference>
<comment type="caution">
    <text evidence="2">The sequence shown here is derived from an EMBL/GenBank/DDBJ whole genome shotgun (WGS) entry which is preliminary data.</text>
</comment>
<sequence>MTNGFAKDGLSPEDLAWRVQARTALQERRYAELDALLAPHELVWLQGKNALPGIRWRLRNLHDATLTLEARLQQAQQWASATPGSYYAWLRLGACWQDAAGELRSADVAALVEDSQWLAAQLARDHAVHAYLQATALSPRPALALDGIKRIISYLREPNWLRALQAGQPPESDDAALAEHYPQAWPQALQLLSRFGAPLQALPATLPPLLRERSQDDFDAPLAYWMRLVLEQRPDDLSTLESTLYFLYPRWGGSHEAMEEFIEGSWCRGLDLTQSNALRWRKAQDWLAELPQRDDSETVAAHEQAYAQILDWHLDRALRAEVLTQRAGLRYRLGRREDVENDVRWDAQHMQAVFEDLQQAWTLDRDMVLHEGLSNLEACAWFAHVDGAEALFAQVVDYAAREGDSAIGLLWAATAIEHGLLGQTADPARAAPLLQRALELAPRENTSAVTFAANLFCDVSQAAGLSLLQRMADDGDAGAMSALCDLYKGRLGGRDQPQFVDAEKAAYWQERAVDGGDLIATYNLGVRLVAAGGAGNEARARELYLRCLDEAETGERVWAPTCRNLACLALDGENDAHKREAVERALIPLWWRGDDDDKLWAAGYLADVYHFGNGVPANAFLALTWLQRASEIDPEYVDVVRMAPLINGEGRWFGASRARRQQAQDRQQVDSATWALTFGQRSQDSDLTAV</sequence>
<dbReference type="SUPFAM" id="SSF81901">
    <property type="entry name" value="HCP-like"/>
    <property type="match status" value="1"/>
</dbReference>
<accession>A0A0L8AEM8</accession>
<dbReference type="EMBL" id="AJLO02000007">
    <property type="protein sequence ID" value="KOF00687.1"/>
    <property type="molecule type" value="Genomic_DNA"/>
</dbReference>
<evidence type="ECO:0000259" key="1">
    <source>
        <dbReference type="Pfam" id="PF13226"/>
    </source>
</evidence>
<feature type="domain" description="DUF4034" evidence="1">
    <location>
        <begin position="20"/>
        <end position="280"/>
    </location>
</feature>
<reference evidence="2 3" key="1">
    <citation type="journal article" date="2012" name="J. Bacteriol.">
        <title>Genome sequence of a novel nicotine-degrading strain, Pseudomonas geniculata N1.</title>
        <authorList>
            <person name="Tang H."/>
            <person name="Yu H."/>
            <person name="Tai C."/>
            <person name="Huang K."/>
            <person name="Liu Y."/>
            <person name="Wang L."/>
            <person name="Yao Y."/>
            <person name="Wu G."/>
            <person name="Xu P."/>
        </authorList>
    </citation>
    <scope>NUCLEOTIDE SEQUENCE [LARGE SCALE GENOMIC DNA]</scope>
    <source>
        <strain evidence="2 3">N1</strain>
    </source>
</reference>
<gene>
    <name evidence="2" type="ORF">W7K_02975</name>
</gene>
<protein>
    <recommendedName>
        <fullName evidence="1">DUF4034 domain-containing protein</fullName>
    </recommendedName>
</protein>
<dbReference type="Proteomes" id="UP000036890">
    <property type="component" value="Unassembled WGS sequence"/>
</dbReference>
<organism evidence="2 3">
    <name type="scientific">Stenotrophomonas geniculata N1</name>
    <dbReference type="NCBI Taxonomy" id="1167641"/>
    <lineage>
        <taxon>Bacteria</taxon>
        <taxon>Pseudomonadati</taxon>
        <taxon>Pseudomonadota</taxon>
        <taxon>Gammaproteobacteria</taxon>
        <taxon>Lysobacterales</taxon>
        <taxon>Lysobacteraceae</taxon>
        <taxon>Stenotrophomonas</taxon>
    </lineage>
</organism>
<dbReference type="RefSeq" id="WP_029380088.1">
    <property type="nucleotide sequence ID" value="NZ_AJLO02000007.1"/>
</dbReference>
<dbReference type="Gene3D" id="1.25.40.10">
    <property type="entry name" value="Tetratricopeptide repeat domain"/>
    <property type="match status" value="1"/>
</dbReference>
<dbReference type="AlphaFoldDB" id="A0A0L8AEM8"/>
<dbReference type="OrthoDB" id="8976726at2"/>
<evidence type="ECO:0000313" key="3">
    <source>
        <dbReference type="Proteomes" id="UP000036890"/>
    </source>
</evidence>
<proteinExistence type="predicted"/>
<evidence type="ECO:0000313" key="2">
    <source>
        <dbReference type="EMBL" id="KOF00687.1"/>
    </source>
</evidence>
<dbReference type="InterPro" id="IPR025115">
    <property type="entry name" value="DUF4034"/>
</dbReference>
<name>A0A0L8AEM8_9GAMM</name>